<gene>
    <name evidence="1" type="ORF">LEP1GSC202_3656</name>
</gene>
<name>A0A5E8H731_9LEPT</name>
<dbReference type="EMBL" id="AOGX02000043">
    <property type="protein sequence ID" value="EOQ87221.1"/>
    <property type="molecule type" value="Genomic_DNA"/>
</dbReference>
<organism evidence="1 2">
    <name type="scientific">Leptospira yanagawae serovar Saopaulo str. Sao Paulo = ATCC 700523</name>
    <dbReference type="NCBI Taxonomy" id="1249483"/>
    <lineage>
        <taxon>Bacteria</taxon>
        <taxon>Pseudomonadati</taxon>
        <taxon>Spirochaetota</taxon>
        <taxon>Spirochaetia</taxon>
        <taxon>Leptospirales</taxon>
        <taxon>Leptospiraceae</taxon>
        <taxon>Leptospira</taxon>
    </lineage>
</organism>
<evidence type="ECO:0000313" key="2">
    <source>
        <dbReference type="Proteomes" id="UP000013996"/>
    </source>
</evidence>
<evidence type="ECO:0000313" key="1">
    <source>
        <dbReference type="EMBL" id="EOQ87221.1"/>
    </source>
</evidence>
<reference evidence="1 2" key="1">
    <citation type="submission" date="2013-04" db="EMBL/GenBank/DDBJ databases">
        <authorList>
            <person name="Harkins D.M."/>
            <person name="Durkin A.S."/>
            <person name="Brinkac L.M."/>
            <person name="Haft D.H."/>
            <person name="Selengut J.D."/>
            <person name="Sanka R."/>
            <person name="DePew J."/>
            <person name="Purushe J."/>
            <person name="Hartskeerl R.A."/>
            <person name="Ahmed A."/>
            <person name="van der Linden H."/>
            <person name="Goris M.G.A."/>
            <person name="Vinetz J.M."/>
            <person name="Sutton G.G."/>
            <person name="Nierman W.C."/>
            <person name="Fouts D.E."/>
        </authorList>
    </citation>
    <scope>NUCLEOTIDE SEQUENCE [LARGE SCALE GENOMIC DNA]</scope>
    <source>
        <strain evidence="1 2">Sao Paulo</strain>
    </source>
</reference>
<accession>A0A5E8H731</accession>
<sequence length="65" mass="7444">MLSNINFFYNGFSLPEAILDNSIKANNFSTKETNLYLRSGILLILNTVFSKGKLFGFQIMNRFTD</sequence>
<dbReference type="AlphaFoldDB" id="A0A5E8H731"/>
<protein>
    <submittedName>
        <fullName evidence="1">Uncharacterized protein</fullName>
    </submittedName>
</protein>
<dbReference type="Proteomes" id="UP000013996">
    <property type="component" value="Unassembled WGS sequence"/>
</dbReference>
<comment type="caution">
    <text evidence="1">The sequence shown here is derived from an EMBL/GenBank/DDBJ whole genome shotgun (WGS) entry which is preliminary data.</text>
</comment>
<proteinExistence type="predicted"/>